<proteinExistence type="inferred from homology"/>
<comment type="similarity">
    <text evidence="1 5">Belongs to the KptA/TPT1 family.</text>
</comment>
<evidence type="ECO:0000256" key="5">
    <source>
        <dbReference type="HAMAP-Rule" id="MF_00299"/>
    </source>
</evidence>
<dbReference type="InterPro" id="IPR042081">
    <property type="entry name" value="RNA_2'-PTrans_C"/>
</dbReference>
<dbReference type="Proteomes" id="UP000248584">
    <property type="component" value="Unassembled WGS sequence"/>
</dbReference>
<keyword evidence="2 5" id="KW-0808">Transferase</keyword>
<organism evidence="6 7">
    <name type="scientific">Nonlabens dokdonensis</name>
    <dbReference type="NCBI Taxonomy" id="328515"/>
    <lineage>
        <taxon>Bacteria</taxon>
        <taxon>Pseudomonadati</taxon>
        <taxon>Bacteroidota</taxon>
        <taxon>Flavobacteriia</taxon>
        <taxon>Flavobacteriales</taxon>
        <taxon>Flavobacteriaceae</taxon>
        <taxon>Nonlabens</taxon>
    </lineage>
</organism>
<keyword evidence="3 5" id="KW-0520">NAD</keyword>
<dbReference type="InterPro" id="IPR022928">
    <property type="entry name" value="RNA_2'-PTrans_KptA"/>
</dbReference>
<dbReference type="HAMAP" id="MF_00299">
    <property type="entry name" value="KptA"/>
    <property type="match status" value="1"/>
</dbReference>
<accession>A0ABX5Q077</accession>
<reference evidence="6 7" key="1">
    <citation type="submission" date="2018-06" db="EMBL/GenBank/DDBJ databases">
        <title>Genomic Encyclopedia of Archaeal and Bacterial Type Strains, Phase II (KMG-II): from individual species to whole genera.</title>
        <authorList>
            <person name="Goeker M."/>
        </authorList>
    </citation>
    <scope>NUCLEOTIDE SEQUENCE [LARGE SCALE GENOMIC DNA]</scope>
    <source>
        <strain evidence="6 7">DSM 17205</strain>
    </source>
</reference>
<evidence type="ECO:0000256" key="1">
    <source>
        <dbReference type="ARBA" id="ARBA00009836"/>
    </source>
</evidence>
<protein>
    <recommendedName>
        <fullName evidence="5">Probable RNA 2'-phosphotransferase</fullName>
        <ecNumber evidence="5">2.7.1.-</ecNumber>
    </recommendedName>
</protein>
<dbReference type="Gene3D" id="3.20.170.30">
    <property type="match status" value="1"/>
</dbReference>
<dbReference type="RefSeq" id="WP_015361276.1">
    <property type="nucleotide sequence ID" value="NZ_QKZR01000001.1"/>
</dbReference>
<dbReference type="Gene3D" id="1.10.10.970">
    <property type="entry name" value="RNA 2'-phosphotransferase, Tpt1/KptA family, N-terminal domain"/>
    <property type="match status" value="1"/>
</dbReference>
<comment type="function">
    <text evidence="4 5">Removes the 2'-phosphate from RNA via an intermediate in which the phosphate is ADP-ribosylated by NAD followed by a presumed transesterification to release the RNA and generate ADP-ribose 1''-2''-cyclic phosphate (APPR&gt;P). May function as an ADP-ribosylase.</text>
</comment>
<name>A0ABX5Q077_9FLAO</name>
<sequence>MNKNNISRFLSLVLRHDPSKIGITLDNQGWIAVDTLLTQLKEHDKEISFDTLKNVVETNDKQRFAFNEDQTKIRANQGHSITVDLKYRPLEPPELLYHGTVAKFVDGIKEKGLLKMNRHHVHLSESLETAIKVGARRGKPIILTVQATAMYKAGYQFYKSENQVWLTDVVPTNYIEFKR</sequence>
<dbReference type="NCBIfam" id="NF002014">
    <property type="entry name" value="PRK00819.1-4"/>
    <property type="match status" value="1"/>
</dbReference>
<evidence type="ECO:0000256" key="2">
    <source>
        <dbReference type="ARBA" id="ARBA00022679"/>
    </source>
</evidence>
<keyword evidence="7" id="KW-1185">Reference proteome</keyword>
<dbReference type="EMBL" id="QKZR01000001">
    <property type="protein sequence ID" value="PZX43460.1"/>
    <property type="molecule type" value="Genomic_DNA"/>
</dbReference>
<dbReference type="PANTHER" id="PTHR12684:SF2">
    <property type="entry name" value="TRNA 2'-PHOSPHOTRANSFERASE 1"/>
    <property type="match status" value="1"/>
</dbReference>
<comment type="caution">
    <text evidence="6">The sequence shown here is derived from an EMBL/GenBank/DDBJ whole genome shotgun (WGS) entry which is preliminary data.</text>
</comment>
<gene>
    <name evidence="5" type="primary">kptA</name>
    <name evidence="6" type="ORF">LX97_00460</name>
</gene>
<dbReference type="EC" id="2.7.1.-" evidence="5"/>
<dbReference type="PANTHER" id="PTHR12684">
    <property type="entry name" value="PUTATIVE PHOSPHOTRANSFERASE"/>
    <property type="match status" value="1"/>
</dbReference>
<dbReference type="InterPro" id="IPR042080">
    <property type="entry name" value="RNA_2'-PTrans_N"/>
</dbReference>
<evidence type="ECO:0000256" key="4">
    <source>
        <dbReference type="ARBA" id="ARBA00025212"/>
    </source>
</evidence>
<evidence type="ECO:0000256" key="3">
    <source>
        <dbReference type="ARBA" id="ARBA00023027"/>
    </source>
</evidence>
<evidence type="ECO:0000313" key="7">
    <source>
        <dbReference type="Proteomes" id="UP000248584"/>
    </source>
</evidence>
<dbReference type="Pfam" id="PF01885">
    <property type="entry name" value="PTS_2-RNA"/>
    <property type="match status" value="1"/>
</dbReference>
<evidence type="ECO:0000313" key="6">
    <source>
        <dbReference type="EMBL" id="PZX43460.1"/>
    </source>
</evidence>
<dbReference type="SUPFAM" id="SSF56399">
    <property type="entry name" value="ADP-ribosylation"/>
    <property type="match status" value="1"/>
</dbReference>
<dbReference type="InterPro" id="IPR002745">
    <property type="entry name" value="Ptrans_KptA/Tpt1"/>
</dbReference>